<evidence type="ECO:0000256" key="2">
    <source>
        <dbReference type="ARBA" id="ARBA00010442"/>
    </source>
</evidence>
<accession>A0A381XKX0</accession>
<evidence type="ECO:0000256" key="6">
    <source>
        <dbReference type="ARBA" id="ARBA00023136"/>
    </source>
</evidence>
<evidence type="ECO:0000313" key="9">
    <source>
        <dbReference type="EMBL" id="SVA65111.1"/>
    </source>
</evidence>
<evidence type="ECO:0000256" key="3">
    <source>
        <dbReference type="ARBA" id="ARBA00022475"/>
    </source>
</evidence>
<dbReference type="EMBL" id="UINC01015471">
    <property type="protein sequence ID" value="SVA65111.1"/>
    <property type="molecule type" value="Genomic_DNA"/>
</dbReference>
<evidence type="ECO:0000259" key="8">
    <source>
        <dbReference type="Pfam" id="PF01618"/>
    </source>
</evidence>
<dbReference type="Pfam" id="PF01618">
    <property type="entry name" value="MotA_ExbB"/>
    <property type="match status" value="1"/>
</dbReference>
<dbReference type="PANTHER" id="PTHR30625">
    <property type="entry name" value="PROTEIN TOLQ"/>
    <property type="match status" value="1"/>
</dbReference>
<dbReference type="InterPro" id="IPR050790">
    <property type="entry name" value="ExbB/TolQ_transport"/>
</dbReference>
<keyword evidence="6 7" id="KW-0472">Membrane</keyword>
<evidence type="ECO:0000256" key="5">
    <source>
        <dbReference type="ARBA" id="ARBA00022989"/>
    </source>
</evidence>
<evidence type="ECO:0000256" key="7">
    <source>
        <dbReference type="SAM" id="Phobius"/>
    </source>
</evidence>
<feature type="transmembrane region" description="Helical" evidence="7">
    <location>
        <begin position="177"/>
        <end position="198"/>
    </location>
</feature>
<dbReference type="GO" id="GO:0005886">
    <property type="term" value="C:plasma membrane"/>
    <property type="evidence" value="ECO:0007669"/>
    <property type="project" value="UniProtKB-SubCell"/>
</dbReference>
<dbReference type="PANTHER" id="PTHR30625:SF11">
    <property type="entry name" value="MOTA_TOLQ_EXBB PROTON CHANNEL DOMAIN-CONTAINING PROTEIN"/>
    <property type="match status" value="1"/>
</dbReference>
<dbReference type="AlphaFoldDB" id="A0A381XKX0"/>
<protein>
    <recommendedName>
        <fullName evidence="8">MotA/TolQ/ExbB proton channel domain-containing protein</fullName>
    </recommendedName>
</protein>
<evidence type="ECO:0000256" key="1">
    <source>
        <dbReference type="ARBA" id="ARBA00004651"/>
    </source>
</evidence>
<gene>
    <name evidence="9" type="ORF">METZ01_LOCUS117965</name>
</gene>
<keyword evidence="4 7" id="KW-0812">Transmembrane</keyword>
<sequence length="266" mass="29972">MNSKNLSKEFIYQGLALLLSIILVHAFYVSVVRPEAQATIQEQQAMIAEDINYVPERSLYVIIQDFEQEACFILMLWAFAIMTMKAQVAVNERKLLQEDLIPLQQGERITPEDTTGYLRQLDNLSESKQSLLLPRILINALNRFATTKNVQDVSISAHTMVESEADRLESELSMIRYIAWAIPSIGFIGTVRGIGAALSLAHRAVDGDISGVTQNLGIAFNSTFIALLISIVIMFLVHQLQLLQERQIFETENYCDQNLITHLKGE</sequence>
<name>A0A381XKX0_9ZZZZ</name>
<dbReference type="InterPro" id="IPR002898">
    <property type="entry name" value="MotA_ExbB_proton_chnl"/>
</dbReference>
<feature type="transmembrane region" description="Helical" evidence="7">
    <location>
        <begin position="218"/>
        <end position="237"/>
    </location>
</feature>
<feature type="domain" description="MotA/TolQ/ExbB proton channel" evidence="8">
    <location>
        <begin position="135"/>
        <end position="251"/>
    </location>
</feature>
<proteinExistence type="inferred from homology"/>
<keyword evidence="5 7" id="KW-1133">Transmembrane helix</keyword>
<reference evidence="9" key="1">
    <citation type="submission" date="2018-05" db="EMBL/GenBank/DDBJ databases">
        <authorList>
            <person name="Lanie J.A."/>
            <person name="Ng W.-L."/>
            <person name="Kazmierczak K.M."/>
            <person name="Andrzejewski T.M."/>
            <person name="Davidsen T.M."/>
            <person name="Wayne K.J."/>
            <person name="Tettelin H."/>
            <person name="Glass J.I."/>
            <person name="Rusch D."/>
            <person name="Podicherti R."/>
            <person name="Tsui H.-C.T."/>
            <person name="Winkler M.E."/>
        </authorList>
    </citation>
    <scope>NUCLEOTIDE SEQUENCE</scope>
</reference>
<comment type="subcellular location">
    <subcellularLocation>
        <location evidence="1">Cell membrane</location>
        <topology evidence="1">Multi-pass membrane protein</topology>
    </subcellularLocation>
</comment>
<organism evidence="9">
    <name type="scientific">marine metagenome</name>
    <dbReference type="NCBI Taxonomy" id="408172"/>
    <lineage>
        <taxon>unclassified sequences</taxon>
        <taxon>metagenomes</taxon>
        <taxon>ecological metagenomes</taxon>
    </lineage>
</organism>
<feature type="transmembrane region" description="Helical" evidence="7">
    <location>
        <begin position="12"/>
        <end position="31"/>
    </location>
</feature>
<evidence type="ECO:0000256" key="4">
    <source>
        <dbReference type="ARBA" id="ARBA00022692"/>
    </source>
</evidence>
<comment type="similarity">
    <text evidence="2">Belongs to the ExbB/TolQ family.</text>
</comment>
<keyword evidence="3" id="KW-1003">Cell membrane</keyword>
<dbReference type="GO" id="GO:0017038">
    <property type="term" value="P:protein import"/>
    <property type="evidence" value="ECO:0007669"/>
    <property type="project" value="TreeGrafter"/>
</dbReference>